<feature type="compositionally biased region" description="Low complexity" evidence="7">
    <location>
        <begin position="8"/>
        <end position="17"/>
    </location>
</feature>
<feature type="transmembrane region" description="Helical" evidence="8">
    <location>
        <begin position="179"/>
        <end position="200"/>
    </location>
</feature>
<keyword evidence="5 8" id="KW-1133">Transmembrane helix</keyword>
<comment type="similarity">
    <text evidence="2">Belongs to the purine-cytosine permease (2.A.39) family.</text>
</comment>
<dbReference type="PANTHER" id="PTHR31806">
    <property type="entry name" value="PURINE-CYTOSINE PERMEASE FCY2-RELATED"/>
    <property type="match status" value="1"/>
</dbReference>
<feature type="compositionally biased region" description="Low complexity" evidence="7">
    <location>
        <begin position="226"/>
        <end position="241"/>
    </location>
</feature>
<feature type="transmembrane region" description="Helical" evidence="8">
    <location>
        <begin position="47"/>
        <end position="67"/>
    </location>
</feature>
<keyword evidence="6 8" id="KW-0472">Membrane</keyword>
<dbReference type="PANTHER" id="PTHR31806:SF1">
    <property type="entry name" value="PURINE-CYTOSINE PERMEASE FCY2-RELATED"/>
    <property type="match status" value="1"/>
</dbReference>
<dbReference type="EMBL" id="JACCBB010000001">
    <property type="protein sequence ID" value="NYD24955.1"/>
    <property type="molecule type" value="Genomic_DNA"/>
</dbReference>
<dbReference type="InterPro" id="IPR001248">
    <property type="entry name" value="Pur-cyt_permease"/>
</dbReference>
<evidence type="ECO:0000256" key="5">
    <source>
        <dbReference type="ARBA" id="ARBA00022989"/>
    </source>
</evidence>
<evidence type="ECO:0000256" key="1">
    <source>
        <dbReference type="ARBA" id="ARBA00004141"/>
    </source>
</evidence>
<proteinExistence type="inferred from homology"/>
<dbReference type="InterPro" id="IPR026030">
    <property type="entry name" value="Pur-cyt_permease_Fcy2/21/22"/>
</dbReference>
<accession>A0A7Y9DQI7</accession>
<evidence type="ECO:0000313" key="10">
    <source>
        <dbReference type="Proteomes" id="UP000521922"/>
    </source>
</evidence>
<keyword evidence="3" id="KW-0813">Transport</keyword>
<evidence type="ECO:0000313" key="9">
    <source>
        <dbReference type="EMBL" id="NYD24955.1"/>
    </source>
</evidence>
<evidence type="ECO:0000256" key="2">
    <source>
        <dbReference type="ARBA" id="ARBA00008974"/>
    </source>
</evidence>
<feature type="transmembrane region" description="Helical" evidence="8">
    <location>
        <begin position="73"/>
        <end position="91"/>
    </location>
</feature>
<evidence type="ECO:0000256" key="3">
    <source>
        <dbReference type="ARBA" id="ARBA00022448"/>
    </source>
</evidence>
<organism evidence="9 10">
    <name type="scientific">Kineococcus aurantiacus</name>
    <dbReference type="NCBI Taxonomy" id="37633"/>
    <lineage>
        <taxon>Bacteria</taxon>
        <taxon>Bacillati</taxon>
        <taxon>Actinomycetota</taxon>
        <taxon>Actinomycetes</taxon>
        <taxon>Kineosporiales</taxon>
        <taxon>Kineosporiaceae</taxon>
        <taxon>Kineococcus</taxon>
    </lineage>
</organism>
<dbReference type="GO" id="GO:0022857">
    <property type="term" value="F:transmembrane transporter activity"/>
    <property type="evidence" value="ECO:0007669"/>
    <property type="project" value="InterPro"/>
</dbReference>
<keyword evidence="10" id="KW-1185">Reference proteome</keyword>
<sequence>MTSPTPPSHSSGSPTVPGERSSAIEVRSLDWVPTAERHGKVWLQGPFWFLGNFQPFTVAIGLIGPAVGLSLGWTAVAGIAGILFGTFFMAFHATQGARLGLPQMIQSRAQFGYSGVLVPLIGSLITFVAFNVVDTVIIGAGLQGIFGWNPVVVGIVISVVATVLAIYGHDWLHTTFKVLFWISLPFWVVLTVGVITGAAGGSQAAAAGGSTAPGSSSCSPLPPATTSPTPRTCRTTPATCPKTPPPPRSSSRCSGAPRPPPPG</sequence>
<evidence type="ECO:0000256" key="7">
    <source>
        <dbReference type="SAM" id="MobiDB-lite"/>
    </source>
</evidence>
<dbReference type="Proteomes" id="UP000521922">
    <property type="component" value="Unassembled WGS sequence"/>
</dbReference>
<feature type="region of interest" description="Disordered" evidence="7">
    <location>
        <begin position="1"/>
        <end position="21"/>
    </location>
</feature>
<feature type="transmembrane region" description="Helical" evidence="8">
    <location>
        <begin position="145"/>
        <end position="167"/>
    </location>
</feature>
<feature type="region of interest" description="Disordered" evidence="7">
    <location>
        <begin position="209"/>
        <end position="263"/>
    </location>
</feature>
<reference evidence="9 10" key="1">
    <citation type="submission" date="2020-07" db="EMBL/GenBank/DDBJ databases">
        <title>Sequencing the genomes of 1000 actinobacteria strains.</title>
        <authorList>
            <person name="Klenk H.-P."/>
        </authorList>
    </citation>
    <scope>NUCLEOTIDE SEQUENCE [LARGE SCALE GENOMIC DNA]</scope>
    <source>
        <strain evidence="9 10">DSM 7487</strain>
    </source>
</reference>
<gene>
    <name evidence="9" type="ORF">BJ968_004495</name>
</gene>
<dbReference type="GO" id="GO:0005886">
    <property type="term" value="C:plasma membrane"/>
    <property type="evidence" value="ECO:0007669"/>
    <property type="project" value="TreeGrafter"/>
</dbReference>
<evidence type="ECO:0000256" key="6">
    <source>
        <dbReference type="ARBA" id="ARBA00023136"/>
    </source>
</evidence>
<protein>
    <submittedName>
        <fullName evidence="9">Purine-cytosine permease-like protein</fullName>
    </submittedName>
</protein>
<dbReference type="Pfam" id="PF02133">
    <property type="entry name" value="Transp_cyt_pur"/>
    <property type="match status" value="1"/>
</dbReference>
<name>A0A7Y9DQI7_9ACTN</name>
<feature type="compositionally biased region" description="Low complexity" evidence="7">
    <location>
        <begin position="209"/>
        <end position="219"/>
    </location>
</feature>
<comment type="caution">
    <text evidence="9">The sequence shown here is derived from an EMBL/GenBank/DDBJ whole genome shotgun (WGS) entry which is preliminary data.</text>
</comment>
<dbReference type="Gene3D" id="1.10.4160.10">
    <property type="entry name" value="Hydantoin permease"/>
    <property type="match status" value="1"/>
</dbReference>
<feature type="transmembrane region" description="Helical" evidence="8">
    <location>
        <begin position="111"/>
        <end position="133"/>
    </location>
</feature>
<comment type="subcellular location">
    <subcellularLocation>
        <location evidence="1">Membrane</location>
        <topology evidence="1">Multi-pass membrane protein</topology>
    </subcellularLocation>
</comment>
<evidence type="ECO:0000256" key="4">
    <source>
        <dbReference type="ARBA" id="ARBA00022692"/>
    </source>
</evidence>
<keyword evidence="4 8" id="KW-0812">Transmembrane</keyword>
<evidence type="ECO:0000256" key="8">
    <source>
        <dbReference type="SAM" id="Phobius"/>
    </source>
</evidence>
<dbReference type="AlphaFoldDB" id="A0A7Y9DQI7"/>